<evidence type="ECO:0000313" key="3">
    <source>
        <dbReference type="Proteomes" id="UP001054857"/>
    </source>
</evidence>
<sequence length="468" mass="49429">ELELYLRGSSRTSGKSGFPAAAAATNAASVASATAAATAGSNNNGDPAEAQQAAAAAAAAAAALSSLPAAKLARLAWAFASYNYFPPDEWVQAYWLAGIWVRGLPPEGATAVLWSLGVLQLPLEPLWGQHYFIATAGRLSEIPPEGLVNALWALAACREVDRTAATSSSSSSASSASLPLSSSSAAAAKEGGTEATTAATADGGADAGDEDADDGEYDKVSELIERQLRALLQLQQHGSEAQRHALTQLQAAVERRRRRQQQQEQQGSEHASRPRNSAGAGDATLDSLIPSAWLGEWYDATLPYLYDLDKVLVVKALWATAALGLAPPPPWLRLLAKAAAALAEAGAMEPLEMMYVSRSVDALLTVRKKMLKKKQDRKGKKATREGETLIAAAAAVAAEDEDGEEDQEQALMGELAEVAGECFRLLSQQQQLPPAWRRLNPRFPPYAQPKPKPAVAAGNMREGEGQQQ</sequence>
<feature type="non-terminal residue" evidence="2">
    <location>
        <position position="468"/>
    </location>
</feature>
<accession>A0AAD3DQY8</accession>
<evidence type="ECO:0000313" key="2">
    <source>
        <dbReference type="EMBL" id="GFR45347.1"/>
    </source>
</evidence>
<evidence type="ECO:0000256" key="1">
    <source>
        <dbReference type="SAM" id="MobiDB-lite"/>
    </source>
</evidence>
<feature type="region of interest" description="Disordered" evidence="1">
    <location>
        <begin position="251"/>
        <end position="282"/>
    </location>
</feature>
<protein>
    <submittedName>
        <fullName evidence="2">Uncharacterized protein</fullName>
    </submittedName>
</protein>
<feature type="compositionally biased region" description="Low complexity" evidence="1">
    <location>
        <begin position="185"/>
        <end position="204"/>
    </location>
</feature>
<name>A0AAD3DQY8_9CHLO</name>
<reference evidence="2 3" key="1">
    <citation type="journal article" date="2021" name="Sci. Rep.">
        <title>Genome sequencing of the multicellular alga Astrephomene provides insights into convergent evolution of germ-soma differentiation.</title>
        <authorList>
            <person name="Yamashita S."/>
            <person name="Yamamoto K."/>
            <person name="Matsuzaki R."/>
            <person name="Suzuki S."/>
            <person name="Yamaguchi H."/>
            <person name="Hirooka S."/>
            <person name="Minakuchi Y."/>
            <person name="Miyagishima S."/>
            <person name="Kawachi M."/>
            <person name="Toyoda A."/>
            <person name="Nozaki H."/>
        </authorList>
    </citation>
    <scope>NUCLEOTIDE SEQUENCE [LARGE SCALE GENOMIC DNA]</scope>
    <source>
        <strain evidence="2 3">NIES-4017</strain>
    </source>
</reference>
<gene>
    <name evidence="2" type="ORF">Agub_g6716</name>
</gene>
<dbReference type="Proteomes" id="UP001054857">
    <property type="component" value="Unassembled WGS sequence"/>
</dbReference>
<comment type="caution">
    <text evidence="2">The sequence shown here is derived from an EMBL/GenBank/DDBJ whole genome shotgun (WGS) entry which is preliminary data.</text>
</comment>
<keyword evidence="3" id="KW-1185">Reference proteome</keyword>
<feature type="region of interest" description="Disordered" evidence="1">
    <location>
        <begin position="185"/>
        <end position="216"/>
    </location>
</feature>
<feature type="compositionally biased region" description="Acidic residues" evidence="1">
    <location>
        <begin position="207"/>
        <end position="216"/>
    </location>
</feature>
<feature type="non-terminal residue" evidence="2">
    <location>
        <position position="1"/>
    </location>
</feature>
<feature type="compositionally biased region" description="Pro residues" evidence="1">
    <location>
        <begin position="442"/>
        <end position="452"/>
    </location>
</feature>
<organism evidence="2 3">
    <name type="scientific">Astrephomene gubernaculifera</name>
    <dbReference type="NCBI Taxonomy" id="47775"/>
    <lineage>
        <taxon>Eukaryota</taxon>
        <taxon>Viridiplantae</taxon>
        <taxon>Chlorophyta</taxon>
        <taxon>core chlorophytes</taxon>
        <taxon>Chlorophyceae</taxon>
        <taxon>CS clade</taxon>
        <taxon>Chlamydomonadales</taxon>
        <taxon>Astrephomenaceae</taxon>
        <taxon>Astrephomene</taxon>
    </lineage>
</organism>
<dbReference type="AlphaFoldDB" id="A0AAD3DQY8"/>
<proteinExistence type="predicted"/>
<dbReference type="EMBL" id="BMAR01000009">
    <property type="protein sequence ID" value="GFR45347.1"/>
    <property type="molecule type" value="Genomic_DNA"/>
</dbReference>
<feature type="region of interest" description="Disordered" evidence="1">
    <location>
        <begin position="435"/>
        <end position="468"/>
    </location>
</feature>